<name>A0A9D1JCJ7_9FIRM</name>
<keyword evidence="2" id="KW-0418">Kinase</keyword>
<reference evidence="2" key="1">
    <citation type="submission" date="2020-10" db="EMBL/GenBank/DDBJ databases">
        <authorList>
            <person name="Gilroy R."/>
        </authorList>
    </citation>
    <scope>NUCLEOTIDE SEQUENCE</scope>
    <source>
        <strain evidence="2">ChiW13-3771</strain>
    </source>
</reference>
<dbReference type="InterPro" id="IPR020590">
    <property type="entry name" value="Guanylate_kinase_CS"/>
</dbReference>
<evidence type="ECO:0000313" key="3">
    <source>
        <dbReference type="Proteomes" id="UP000824201"/>
    </source>
</evidence>
<protein>
    <submittedName>
        <fullName evidence="2">Guanylate kinase</fullName>
    </submittedName>
</protein>
<dbReference type="SUPFAM" id="SSF52540">
    <property type="entry name" value="P-loop containing nucleoside triphosphate hydrolases"/>
    <property type="match status" value="1"/>
</dbReference>
<dbReference type="SMART" id="SM00072">
    <property type="entry name" value="GuKc"/>
    <property type="match status" value="1"/>
</dbReference>
<dbReference type="InterPro" id="IPR008145">
    <property type="entry name" value="GK/Ca_channel_bsu"/>
</dbReference>
<reference evidence="2" key="2">
    <citation type="journal article" date="2021" name="PeerJ">
        <title>Extensive microbial diversity within the chicken gut microbiome revealed by metagenomics and culture.</title>
        <authorList>
            <person name="Gilroy R."/>
            <person name="Ravi A."/>
            <person name="Getino M."/>
            <person name="Pursley I."/>
            <person name="Horton D.L."/>
            <person name="Alikhan N.F."/>
            <person name="Baker D."/>
            <person name="Gharbi K."/>
            <person name="Hall N."/>
            <person name="Watson M."/>
            <person name="Adriaenssens E.M."/>
            <person name="Foster-Nyarko E."/>
            <person name="Jarju S."/>
            <person name="Secka A."/>
            <person name="Antonio M."/>
            <person name="Oren A."/>
            <person name="Chaudhuri R.R."/>
            <person name="La Ragione R."/>
            <person name="Hildebrand F."/>
            <person name="Pallen M.J."/>
        </authorList>
    </citation>
    <scope>NUCLEOTIDE SEQUENCE</scope>
    <source>
        <strain evidence="2">ChiW13-3771</strain>
    </source>
</reference>
<dbReference type="PROSITE" id="PS50052">
    <property type="entry name" value="GUANYLATE_KINASE_2"/>
    <property type="match status" value="1"/>
</dbReference>
<dbReference type="EMBL" id="DVHN01000011">
    <property type="protein sequence ID" value="HIR87571.1"/>
    <property type="molecule type" value="Genomic_DNA"/>
</dbReference>
<keyword evidence="2" id="KW-0808">Transferase</keyword>
<dbReference type="Pfam" id="PF00625">
    <property type="entry name" value="Guanylate_kin"/>
    <property type="match status" value="1"/>
</dbReference>
<dbReference type="Gene3D" id="3.40.50.300">
    <property type="entry name" value="P-loop containing nucleotide triphosphate hydrolases"/>
    <property type="match status" value="1"/>
</dbReference>
<feature type="domain" description="Guanylate kinase-like" evidence="1">
    <location>
        <begin position="2"/>
        <end position="192"/>
    </location>
</feature>
<evidence type="ECO:0000259" key="1">
    <source>
        <dbReference type="PROSITE" id="PS50052"/>
    </source>
</evidence>
<comment type="caution">
    <text evidence="2">The sequence shown here is derived from an EMBL/GenBank/DDBJ whole genome shotgun (WGS) entry which is preliminary data.</text>
</comment>
<sequence>MGKIFYIMGKSAVGKDRIYSVLRRDKELNLKNILLYTTRPIRKGERDGVDYYFIDEEQIQMFQKEEQIIEMRSYQTVHGIWRYLTVNDGQFQLEQQSCIMIGTLESYEKMKQYFGSSLLVPIYVKVDDGIRLERALKREREQENPKYSELCRRYLADEKDFSQEKLKASGISNFFENNNFEVCIAQIKQYIKTEMDN</sequence>
<accession>A0A9D1JCJ7</accession>
<gene>
    <name evidence="2" type="ORF">IAC96_01340</name>
</gene>
<dbReference type="InterPro" id="IPR027417">
    <property type="entry name" value="P-loop_NTPase"/>
</dbReference>
<dbReference type="Proteomes" id="UP000824201">
    <property type="component" value="Unassembled WGS sequence"/>
</dbReference>
<dbReference type="PROSITE" id="PS00856">
    <property type="entry name" value="GUANYLATE_KINASE_1"/>
    <property type="match status" value="1"/>
</dbReference>
<dbReference type="InterPro" id="IPR008144">
    <property type="entry name" value="Guanylate_kin-like_dom"/>
</dbReference>
<dbReference type="GO" id="GO:0016301">
    <property type="term" value="F:kinase activity"/>
    <property type="evidence" value="ECO:0007669"/>
    <property type="project" value="UniProtKB-KW"/>
</dbReference>
<evidence type="ECO:0000313" key="2">
    <source>
        <dbReference type="EMBL" id="HIR87571.1"/>
    </source>
</evidence>
<dbReference type="AlphaFoldDB" id="A0A9D1JCJ7"/>
<organism evidence="2 3">
    <name type="scientific">Candidatus Fimimorpha faecalis</name>
    <dbReference type="NCBI Taxonomy" id="2840824"/>
    <lineage>
        <taxon>Bacteria</taxon>
        <taxon>Bacillati</taxon>
        <taxon>Bacillota</taxon>
        <taxon>Clostridia</taxon>
        <taxon>Eubacteriales</taxon>
        <taxon>Candidatus Fimimorpha</taxon>
    </lineage>
</organism>
<proteinExistence type="predicted"/>